<feature type="domain" description="Fungal STAND N-terminal Goodbye" evidence="1">
    <location>
        <begin position="16"/>
        <end position="143"/>
    </location>
</feature>
<feature type="non-terminal residue" evidence="3">
    <location>
        <position position="1"/>
    </location>
</feature>
<proteinExistence type="predicted"/>
<keyword evidence="4" id="KW-1185">Reference proteome</keyword>
<accession>A0A9P5N554</accession>
<comment type="caution">
    <text evidence="3">The sequence shown here is derived from an EMBL/GenBank/DDBJ whole genome shotgun (WGS) entry which is preliminary data.</text>
</comment>
<dbReference type="EMBL" id="WHVB01000002">
    <property type="protein sequence ID" value="KAF8486205.1"/>
    <property type="molecule type" value="Genomic_DNA"/>
</dbReference>
<sequence length="273" mass="30624">MSSPNSNPTVQFQDLFDTALSEYCQKAGNNIATDPLTVRLSDCKSSDAVLEILEEQAHAFDKFRKGDWKVQLMTQLKPTIDILHRLSTSDVVVKGINQKFPPAKAIFAGIGFLLAAAKGVSASYDALVELFECLEHYVTRLNVLTGIPLAVGNISVKIMVELLNVLALATQQMKQGRFRKFAKKLMGENDIEEVLQRLDRLTSEESKMTATLTMEVVCGLFRNMEEVMNDGKSSIDKIRVALVEMQKISDDLNKIKRDQLREKFEKWLSPPNP</sequence>
<evidence type="ECO:0000313" key="3">
    <source>
        <dbReference type="EMBL" id="KAF8486205.1"/>
    </source>
</evidence>
<name>A0A9P5N554_9AGAM</name>
<reference evidence="3" key="2">
    <citation type="journal article" date="2020" name="Nat. Commun.">
        <title>Large-scale genome sequencing of mycorrhizal fungi provides insights into the early evolution of symbiotic traits.</title>
        <authorList>
            <person name="Miyauchi S."/>
            <person name="Kiss E."/>
            <person name="Kuo A."/>
            <person name="Drula E."/>
            <person name="Kohler A."/>
            <person name="Sanchez-Garcia M."/>
            <person name="Morin E."/>
            <person name="Andreopoulos B."/>
            <person name="Barry K.W."/>
            <person name="Bonito G."/>
            <person name="Buee M."/>
            <person name="Carver A."/>
            <person name="Chen C."/>
            <person name="Cichocki N."/>
            <person name="Clum A."/>
            <person name="Culley D."/>
            <person name="Crous P.W."/>
            <person name="Fauchery L."/>
            <person name="Girlanda M."/>
            <person name="Hayes R.D."/>
            <person name="Keri Z."/>
            <person name="LaButti K."/>
            <person name="Lipzen A."/>
            <person name="Lombard V."/>
            <person name="Magnuson J."/>
            <person name="Maillard F."/>
            <person name="Murat C."/>
            <person name="Nolan M."/>
            <person name="Ohm R.A."/>
            <person name="Pangilinan J."/>
            <person name="Pereira M.F."/>
            <person name="Perotto S."/>
            <person name="Peter M."/>
            <person name="Pfister S."/>
            <person name="Riley R."/>
            <person name="Sitrit Y."/>
            <person name="Stielow J.B."/>
            <person name="Szollosi G."/>
            <person name="Zifcakova L."/>
            <person name="Stursova M."/>
            <person name="Spatafora J.W."/>
            <person name="Tedersoo L."/>
            <person name="Vaario L.M."/>
            <person name="Yamada A."/>
            <person name="Yan M."/>
            <person name="Wang P."/>
            <person name="Xu J."/>
            <person name="Bruns T."/>
            <person name="Baldrian P."/>
            <person name="Vilgalys R."/>
            <person name="Dunand C."/>
            <person name="Henrissat B."/>
            <person name="Grigoriev I.V."/>
            <person name="Hibbett D."/>
            <person name="Nagy L.G."/>
            <person name="Martin F.M."/>
        </authorList>
    </citation>
    <scope>NUCLEOTIDE SEQUENCE</scope>
    <source>
        <strain evidence="3">Prilba</strain>
    </source>
</reference>
<dbReference type="Proteomes" id="UP000759537">
    <property type="component" value="Unassembled WGS sequence"/>
</dbReference>
<reference evidence="3" key="1">
    <citation type="submission" date="2019-10" db="EMBL/GenBank/DDBJ databases">
        <authorList>
            <consortium name="DOE Joint Genome Institute"/>
            <person name="Kuo A."/>
            <person name="Miyauchi S."/>
            <person name="Kiss E."/>
            <person name="Drula E."/>
            <person name="Kohler A."/>
            <person name="Sanchez-Garcia M."/>
            <person name="Andreopoulos B."/>
            <person name="Barry K.W."/>
            <person name="Bonito G."/>
            <person name="Buee M."/>
            <person name="Carver A."/>
            <person name="Chen C."/>
            <person name="Cichocki N."/>
            <person name="Clum A."/>
            <person name="Culley D."/>
            <person name="Crous P.W."/>
            <person name="Fauchery L."/>
            <person name="Girlanda M."/>
            <person name="Hayes R."/>
            <person name="Keri Z."/>
            <person name="LaButti K."/>
            <person name="Lipzen A."/>
            <person name="Lombard V."/>
            <person name="Magnuson J."/>
            <person name="Maillard F."/>
            <person name="Morin E."/>
            <person name="Murat C."/>
            <person name="Nolan M."/>
            <person name="Ohm R."/>
            <person name="Pangilinan J."/>
            <person name="Pereira M."/>
            <person name="Perotto S."/>
            <person name="Peter M."/>
            <person name="Riley R."/>
            <person name="Sitrit Y."/>
            <person name="Stielow B."/>
            <person name="Szollosi G."/>
            <person name="Zifcakova L."/>
            <person name="Stursova M."/>
            <person name="Spatafora J.W."/>
            <person name="Tedersoo L."/>
            <person name="Vaario L.-M."/>
            <person name="Yamada A."/>
            <person name="Yan M."/>
            <person name="Wang P."/>
            <person name="Xu J."/>
            <person name="Bruns T."/>
            <person name="Baldrian P."/>
            <person name="Vilgalys R."/>
            <person name="Henrissat B."/>
            <person name="Grigoriev I.V."/>
            <person name="Hibbett D."/>
            <person name="Nagy L.G."/>
            <person name="Martin F.M."/>
        </authorList>
    </citation>
    <scope>NUCLEOTIDE SEQUENCE</scope>
    <source>
        <strain evidence="3">Prilba</strain>
    </source>
</reference>
<evidence type="ECO:0000259" key="1">
    <source>
        <dbReference type="Pfam" id="PF17109"/>
    </source>
</evidence>
<dbReference type="Pfam" id="PF17109">
    <property type="entry name" value="Goodbye"/>
    <property type="match status" value="1"/>
</dbReference>
<dbReference type="AlphaFoldDB" id="A0A9P5N554"/>
<dbReference type="OrthoDB" id="448455at2759"/>
<dbReference type="InterPro" id="IPR031350">
    <property type="entry name" value="Goodbye_dom"/>
</dbReference>
<dbReference type="EMBL" id="WHVB01000158">
    <property type="protein sequence ID" value="KAF8460777.1"/>
    <property type="molecule type" value="Genomic_DNA"/>
</dbReference>
<protein>
    <recommendedName>
        <fullName evidence="1">Fungal STAND N-terminal Goodbye domain-containing protein</fullName>
    </recommendedName>
</protein>
<evidence type="ECO:0000313" key="4">
    <source>
        <dbReference type="Proteomes" id="UP000759537"/>
    </source>
</evidence>
<evidence type="ECO:0000313" key="2">
    <source>
        <dbReference type="EMBL" id="KAF8460777.1"/>
    </source>
</evidence>
<gene>
    <name evidence="3" type="ORF">DFH94DRAFT_842173</name>
    <name evidence="2" type="ORF">DFH94DRAFT_849264</name>
</gene>
<organism evidence="3 4">
    <name type="scientific">Russula ochroleuca</name>
    <dbReference type="NCBI Taxonomy" id="152965"/>
    <lineage>
        <taxon>Eukaryota</taxon>
        <taxon>Fungi</taxon>
        <taxon>Dikarya</taxon>
        <taxon>Basidiomycota</taxon>
        <taxon>Agaricomycotina</taxon>
        <taxon>Agaricomycetes</taxon>
        <taxon>Russulales</taxon>
        <taxon>Russulaceae</taxon>
        <taxon>Russula</taxon>
    </lineage>
</organism>